<sequence length="321" mass="35821">MPPASEPHKRGLLYFVFTPYKLHNRTNPMSLLNTLKFLANHPLNTDRKLQTICRFIGWQISSRLTPYPVIYPFTVKSKLIIQKGMCGATGNLYCGLHEFQDMSFLLHLLRAGDLFVDVGANVGGYTVLASAHVEAETIAIEPAPSTYAKLQANIRINDMCDRVHALNIALGSTAGVVNFTTSLDTTNHVVVGNEAADTVEISIDTLDNVLEHQSPILLKIDVEGFETEVLKGAKETLQNESLKGIIIELNGLSERYGVENRKNHEALLGYGFLPYTYDPFKKVLSKCDTFGDLNTIYIRDVDFVKDRLKTADKVYLRNQAI</sequence>
<dbReference type="InterPro" id="IPR029063">
    <property type="entry name" value="SAM-dependent_MTases_sf"/>
</dbReference>
<dbReference type="Pfam" id="PF05050">
    <property type="entry name" value="Methyltransf_21"/>
    <property type="match status" value="1"/>
</dbReference>
<reference evidence="2 3" key="1">
    <citation type="submission" date="2016-10" db="EMBL/GenBank/DDBJ databases">
        <authorList>
            <person name="de Groot N.N."/>
        </authorList>
    </citation>
    <scope>NUCLEOTIDE SEQUENCE [LARGE SCALE GENOMIC DNA]</scope>
    <source>
        <strain evidence="2 3">DSM 527</strain>
    </source>
</reference>
<proteinExistence type="predicted"/>
<evidence type="ECO:0000259" key="1">
    <source>
        <dbReference type="Pfam" id="PF05050"/>
    </source>
</evidence>
<dbReference type="SUPFAM" id="SSF53335">
    <property type="entry name" value="S-adenosyl-L-methionine-dependent methyltransferases"/>
    <property type="match status" value="1"/>
</dbReference>
<name>A0A1G7MUR0_CHIFI</name>
<dbReference type="OrthoDB" id="9812600at2"/>
<keyword evidence="2" id="KW-0808">Transferase</keyword>
<dbReference type="GO" id="GO:0008168">
    <property type="term" value="F:methyltransferase activity"/>
    <property type="evidence" value="ECO:0007669"/>
    <property type="project" value="UniProtKB-KW"/>
</dbReference>
<keyword evidence="2" id="KW-0489">Methyltransferase</keyword>
<dbReference type="PANTHER" id="PTHR34203:SF15">
    <property type="entry name" value="SLL1173 PROTEIN"/>
    <property type="match status" value="1"/>
</dbReference>
<dbReference type="InterPro" id="IPR052514">
    <property type="entry name" value="SAM-dependent_MTase"/>
</dbReference>
<feature type="domain" description="Methyltransferase FkbM" evidence="1">
    <location>
        <begin position="117"/>
        <end position="254"/>
    </location>
</feature>
<protein>
    <submittedName>
        <fullName evidence="2">Methyltransferase, FkbM family</fullName>
    </submittedName>
</protein>
<dbReference type="EMBL" id="FNBN01000002">
    <property type="protein sequence ID" value="SDF65396.1"/>
    <property type="molecule type" value="Genomic_DNA"/>
</dbReference>
<dbReference type="AlphaFoldDB" id="A0A1G7MUR0"/>
<dbReference type="Proteomes" id="UP000199045">
    <property type="component" value="Unassembled WGS sequence"/>
</dbReference>
<dbReference type="Gene3D" id="3.40.50.150">
    <property type="entry name" value="Vaccinia Virus protein VP39"/>
    <property type="match status" value="1"/>
</dbReference>
<evidence type="ECO:0000313" key="2">
    <source>
        <dbReference type="EMBL" id="SDF65396.1"/>
    </source>
</evidence>
<accession>A0A1G7MUR0</accession>
<evidence type="ECO:0000313" key="3">
    <source>
        <dbReference type="Proteomes" id="UP000199045"/>
    </source>
</evidence>
<organism evidence="2 3">
    <name type="scientific">Chitinophaga filiformis</name>
    <name type="common">Myxococcus filiformis</name>
    <name type="synonym">Flexibacter filiformis</name>
    <dbReference type="NCBI Taxonomy" id="104663"/>
    <lineage>
        <taxon>Bacteria</taxon>
        <taxon>Pseudomonadati</taxon>
        <taxon>Bacteroidota</taxon>
        <taxon>Chitinophagia</taxon>
        <taxon>Chitinophagales</taxon>
        <taxon>Chitinophagaceae</taxon>
        <taxon>Chitinophaga</taxon>
    </lineage>
</organism>
<dbReference type="PANTHER" id="PTHR34203">
    <property type="entry name" value="METHYLTRANSFERASE, FKBM FAMILY PROTEIN"/>
    <property type="match status" value="1"/>
</dbReference>
<dbReference type="NCBIfam" id="TIGR01444">
    <property type="entry name" value="fkbM_fam"/>
    <property type="match status" value="1"/>
</dbReference>
<dbReference type="GO" id="GO:0032259">
    <property type="term" value="P:methylation"/>
    <property type="evidence" value="ECO:0007669"/>
    <property type="project" value="UniProtKB-KW"/>
</dbReference>
<dbReference type="InterPro" id="IPR006342">
    <property type="entry name" value="FkbM_mtfrase"/>
</dbReference>
<gene>
    <name evidence="2" type="ORF">SAMN04488121_102561</name>
</gene>
<dbReference type="STRING" id="104663.SAMN04488121_102561"/>